<proteinExistence type="predicted"/>
<evidence type="ECO:0000313" key="1">
    <source>
        <dbReference type="EMBL" id="QHT00806.1"/>
    </source>
</evidence>
<dbReference type="AlphaFoldDB" id="A0A6C0C7U9"/>
<name>A0A6C0C7U9_9ZZZZ</name>
<organism evidence="1">
    <name type="scientific">viral metagenome</name>
    <dbReference type="NCBI Taxonomy" id="1070528"/>
    <lineage>
        <taxon>unclassified sequences</taxon>
        <taxon>metagenomes</taxon>
        <taxon>organismal metagenomes</taxon>
    </lineage>
</organism>
<sequence>MQSCCQELYLVGDLHANSMSVIGWRFAYGFNDLLKLHAILLPRIMISWRFVYELNDLLKLHAKLPPRIVIGWRFA</sequence>
<protein>
    <submittedName>
        <fullName evidence="1">Uncharacterized protein</fullName>
    </submittedName>
</protein>
<accession>A0A6C0C7U9</accession>
<dbReference type="EMBL" id="MN739359">
    <property type="protein sequence ID" value="QHT00806.1"/>
    <property type="molecule type" value="Genomic_DNA"/>
</dbReference>
<reference evidence="1" key="1">
    <citation type="journal article" date="2020" name="Nature">
        <title>Giant virus diversity and host interactions through global metagenomics.</title>
        <authorList>
            <person name="Schulz F."/>
            <person name="Roux S."/>
            <person name="Paez-Espino D."/>
            <person name="Jungbluth S."/>
            <person name="Walsh D.A."/>
            <person name="Denef V.J."/>
            <person name="McMahon K.D."/>
            <person name="Konstantinidis K.T."/>
            <person name="Eloe-Fadrosh E.A."/>
            <person name="Kyrpides N.C."/>
            <person name="Woyke T."/>
        </authorList>
    </citation>
    <scope>NUCLEOTIDE SEQUENCE</scope>
    <source>
        <strain evidence="1">GVMAG-M-3300020192-26</strain>
    </source>
</reference>